<accession>A0AAE3IEI1</accession>
<dbReference type="InterPro" id="IPR006141">
    <property type="entry name" value="Intein_N"/>
</dbReference>
<dbReference type="Gene3D" id="2.20.28.30">
    <property type="entry name" value="RNA polymerase ii, chain L"/>
    <property type="match status" value="1"/>
</dbReference>
<dbReference type="GO" id="GO:0016539">
    <property type="term" value="P:intein-mediated protein splicing"/>
    <property type="evidence" value="ECO:0007669"/>
    <property type="project" value="InterPro"/>
</dbReference>
<dbReference type="AlphaFoldDB" id="A0AAE3IEI1"/>
<gene>
    <name evidence="2" type="ORF">OCV57_01350</name>
</gene>
<keyword evidence="3" id="KW-1185">Reference proteome</keyword>
<comment type="caution">
    <text evidence="2">The sequence shown here is derived from an EMBL/GenBank/DDBJ whole genome shotgun (WGS) entry which is preliminary data.</text>
</comment>
<evidence type="ECO:0000256" key="1">
    <source>
        <dbReference type="SAM" id="Phobius"/>
    </source>
</evidence>
<dbReference type="RefSeq" id="WP_267300257.1">
    <property type="nucleotide sequence ID" value="NZ_JAOQJZ010000001.1"/>
</dbReference>
<evidence type="ECO:0000313" key="3">
    <source>
        <dbReference type="Proteomes" id="UP001208131"/>
    </source>
</evidence>
<organism evidence="2 3">
    <name type="scientific">Hominimerdicola aceti</name>
    <dbReference type="NCBI Taxonomy" id="2981726"/>
    <lineage>
        <taxon>Bacteria</taxon>
        <taxon>Bacillati</taxon>
        <taxon>Bacillota</taxon>
        <taxon>Clostridia</taxon>
        <taxon>Eubacteriales</taxon>
        <taxon>Oscillospiraceae</taxon>
        <taxon>Hominimerdicola</taxon>
    </lineage>
</organism>
<keyword evidence="1" id="KW-1133">Transmembrane helix</keyword>
<feature type="transmembrane region" description="Helical" evidence="1">
    <location>
        <begin position="141"/>
        <end position="161"/>
    </location>
</feature>
<dbReference type="PROSITE" id="PS50817">
    <property type="entry name" value="INTEIN_N_TER"/>
    <property type="match status" value="1"/>
</dbReference>
<proteinExistence type="predicted"/>
<keyword evidence="1" id="KW-0812">Transmembrane</keyword>
<keyword evidence="1" id="KW-0472">Membrane</keyword>
<sequence length="165" mass="18512">MELVALKCPKCGGELEVHEGQKKTFCKYCGSQILLDDGNRIINVIDEARLKEIKLNKEVSDFDKKLRDEEASGRYKNASQKQGWIIACIVLHVIFTLVFSGAVMYQSVFAIIASICLWVALPVIMALIKPRNAGGMGRIKTAVLFYITFTAIFFGVGKLYLRFIK</sequence>
<dbReference type="Proteomes" id="UP001208131">
    <property type="component" value="Unassembled WGS sequence"/>
</dbReference>
<feature type="transmembrane region" description="Helical" evidence="1">
    <location>
        <begin position="84"/>
        <end position="102"/>
    </location>
</feature>
<reference evidence="2 3" key="1">
    <citation type="journal article" date="2021" name="ISME Commun">
        <title>Automated analysis of genomic sequences facilitates high-throughput and comprehensive description of bacteria.</title>
        <authorList>
            <person name="Hitch T.C.A."/>
        </authorList>
    </citation>
    <scope>NUCLEOTIDE SEQUENCE [LARGE SCALE GENOMIC DNA]</scope>
    <source>
        <strain evidence="2 3">Sanger_31</strain>
    </source>
</reference>
<evidence type="ECO:0000313" key="2">
    <source>
        <dbReference type="EMBL" id="MCU6704570.1"/>
    </source>
</evidence>
<evidence type="ECO:0008006" key="4">
    <source>
        <dbReference type="Google" id="ProtNLM"/>
    </source>
</evidence>
<name>A0AAE3IEI1_9FIRM</name>
<protein>
    <recommendedName>
        <fullName evidence="4">Zinc ribbon domain-containing protein</fullName>
    </recommendedName>
</protein>
<dbReference type="EMBL" id="JAOQJZ010000001">
    <property type="protein sequence ID" value="MCU6704570.1"/>
    <property type="molecule type" value="Genomic_DNA"/>
</dbReference>
<feature type="transmembrane region" description="Helical" evidence="1">
    <location>
        <begin position="108"/>
        <end position="129"/>
    </location>
</feature>